<evidence type="ECO:0000256" key="1">
    <source>
        <dbReference type="SAM" id="MobiDB-lite"/>
    </source>
</evidence>
<feature type="region of interest" description="Disordered" evidence="1">
    <location>
        <begin position="57"/>
        <end position="80"/>
    </location>
</feature>
<dbReference type="RefSeq" id="WP_137811720.1">
    <property type="nucleotide sequence ID" value="NZ_BJFL01000001.1"/>
</dbReference>
<organism evidence="2 3">
    <name type="scientific">Gandjariella thermophila</name>
    <dbReference type="NCBI Taxonomy" id="1931992"/>
    <lineage>
        <taxon>Bacteria</taxon>
        <taxon>Bacillati</taxon>
        <taxon>Actinomycetota</taxon>
        <taxon>Actinomycetes</taxon>
        <taxon>Pseudonocardiales</taxon>
        <taxon>Pseudonocardiaceae</taxon>
        <taxon>Gandjariella</taxon>
    </lineage>
</organism>
<reference evidence="3" key="1">
    <citation type="submission" date="2019-04" db="EMBL/GenBank/DDBJ databases">
        <title>Draft genome sequence of Pseudonocardiaceae bacterium SL3-2-4.</title>
        <authorList>
            <person name="Ningsih F."/>
            <person name="Yokota A."/>
            <person name="Sakai Y."/>
            <person name="Nanatani K."/>
            <person name="Yabe S."/>
            <person name="Oetari A."/>
            <person name="Sjamsuridzal W."/>
        </authorList>
    </citation>
    <scope>NUCLEOTIDE SEQUENCE [LARGE SCALE GENOMIC DNA]</scope>
    <source>
        <strain evidence="3">SL3-2-4</strain>
    </source>
</reference>
<gene>
    <name evidence="2" type="ORF">GTS_01330</name>
</gene>
<proteinExistence type="predicted"/>
<evidence type="ECO:0000313" key="2">
    <source>
        <dbReference type="EMBL" id="GDY28500.1"/>
    </source>
</evidence>
<dbReference type="OrthoDB" id="1401857at2"/>
<evidence type="ECO:0000313" key="3">
    <source>
        <dbReference type="Proteomes" id="UP000298860"/>
    </source>
</evidence>
<sequence length="80" mass="8701">MSDIVEQGNAAYFDPQLSAGVLAALRVLATAPANAQALADRAFRLMRVARQDPRDFSARLSGSARRERCRAPGPARFPRC</sequence>
<comment type="caution">
    <text evidence="2">The sequence shown here is derived from an EMBL/GenBank/DDBJ whole genome shotgun (WGS) entry which is preliminary data.</text>
</comment>
<keyword evidence="3" id="KW-1185">Reference proteome</keyword>
<protein>
    <submittedName>
        <fullName evidence="2">Uncharacterized protein</fullName>
    </submittedName>
</protein>
<dbReference type="AlphaFoldDB" id="A0A4D4J021"/>
<dbReference type="EMBL" id="BJFL01000001">
    <property type="protein sequence ID" value="GDY28500.1"/>
    <property type="molecule type" value="Genomic_DNA"/>
</dbReference>
<dbReference type="Proteomes" id="UP000298860">
    <property type="component" value="Unassembled WGS sequence"/>
</dbReference>
<name>A0A4D4J021_9PSEU</name>
<accession>A0A4D4J021</accession>